<dbReference type="AlphaFoldDB" id="A0A0D0BEZ2"/>
<organism evidence="1 2">
    <name type="scientific">Suillus luteus UH-Slu-Lm8-n1</name>
    <dbReference type="NCBI Taxonomy" id="930992"/>
    <lineage>
        <taxon>Eukaryota</taxon>
        <taxon>Fungi</taxon>
        <taxon>Dikarya</taxon>
        <taxon>Basidiomycota</taxon>
        <taxon>Agaricomycotina</taxon>
        <taxon>Agaricomycetes</taxon>
        <taxon>Agaricomycetidae</taxon>
        <taxon>Boletales</taxon>
        <taxon>Suillineae</taxon>
        <taxon>Suillaceae</taxon>
        <taxon>Suillus</taxon>
    </lineage>
</organism>
<protein>
    <submittedName>
        <fullName evidence="1">Uncharacterized protein</fullName>
    </submittedName>
</protein>
<evidence type="ECO:0000313" key="1">
    <source>
        <dbReference type="EMBL" id="KIK44697.1"/>
    </source>
</evidence>
<dbReference type="InParanoid" id="A0A0D0BEZ2"/>
<evidence type="ECO:0000313" key="2">
    <source>
        <dbReference type="Proteomes" id="UP000054485"/>
    </source>
</evidence>
<keyword evidence="2" id="KW-1185">Reference proteome</keyword>
<accession>A0A0D0BEZ2</accession>
<proteinExistence type="predicted"/>
<dbReference type="Proteomes" id="UP000054485">
    <property type="component" value="Unassembled WGS sequence"/>
</dbReference>
<dbReference type="HOGENOM" id="CLU_2814140_0_0_1"/>
<dbReference type="EMBL" id="KN835185">
    <property type="protein sequence ID" value="KIK44697.1"/>
    <property type="molecule type" value="Genomic_DNA"/>
</dbReference>
<dbReference type="OrthoDB" id="2635175at2759"/>
<name>A0A0D0BEZ2_9AGAM</name>
<gene>
    <name evidence="1" type="ORF">CY34DRAFT_802378</name>
</gene>
<reference evidence="2" key="2">
    <citation type="submission" date="2015-01" db="EMBL/GenBank/DDBJ databases">
        <title>Evolutionary Origins and Diversification of the Mycorrhizal Mutualists.</title>
        <authorList>
            <consortium name="DOE Joint Genome Institute"/>
            <consortium name="Mycorrhizal Genomics Consortium"/>
            <person name="Kohler A."/>
            <person name="Kuo A."/>
            <person name="Nagy L.G."/>
            <person name="Floudas D."/>
            <person name="Copeland A."/>
            <person name="Barry K.W."/>
            <person name="Cichocki N."/>
            <person name="Veneault-Fourrey C."/>
            <person name="LaButti K."/>
            <person name="Lindquist E.A."/>
            <person name="Lipzen A."/>
            <person name="Lundell T."/>
            <person name="Morin E."/>
            <person name="Murat C."/>
            <person name="Riley R."/>
            <person name="Ohm R."/>
            <person name="Sun H."/>
            <person name="Tunlid A."/>
            <person name="Henrissat B."/>
            <person name="Grigoriev I.V."/>
            <person name="Hibbett D.S."/>
            <person name="Martin F."/>
        </authorList>
    </citation>
    <scope>NUCLEOTIDE SEQUENCE [LARGE SCALE GENOMIC DNA]</scope>
    <source>
        <strain evidence="2">UH-Slu-Lm8-n1</strain>
    </source>
</reference>
<sequence>MAFRTLYSMKCRTDERRLLQMREQLSGLWMEATAREDPSFTCPNRVDVHSSTDILDKKSALSSPALV</sequence>
<reference evidence="1 2" key="1">
    <citation type="submission" date="2014-04" db="EMBL/GenBank/DDBJ databases">
        <authorList>
            <consortium name="DOE Joint Genome Institute"/>
            <person name="Kuo A."/>
            <person name="Ruytinx J."/>
            <person name="Rineau F."/>
            <person name="Colpaert J."/>
            <person name="Kohler A."/>
            <person name="Nagy L.G."/>
            <person name="Floudas D."/>
            <person name="Copeland A."/>
            <person name="Barry K.W."/>
            <person name="Cichocki N."/>
            <person name="Veneault-Fourrey C."/>
            <person name="LaButti K."/>
            <person name="Lindquist E.A."/>
            <person name="Lipzen A."/>
            <person name="Lundell T."/>
            <person name="Morin E."/>
            <person name="Murat C."/>
            <person name="Sun H."/>
            <person name="Tunlid A."/>
            <person name="Henrissat B."/>
            <person name="Grigoriev I.V."/>
            <person name="Hibbett D.S."/>
            <person name="Martin F."/>
            <person name="Nordberg H.P."/>
            <person name="Cantor M.N."/>
            <person name="Hua S.X."/>
        </authorList>
    </citation>
    <scope>NUCLEOTIDE SEQUENCE [LARGE SCALE GENOMIC DNA]</scope>
    <source>
        <strain evidence="1 2">UH-Slu-Lm8-n1</strain>
    </source>
</reference>